<accession>A0A0F9A4M5</accession>
<gene>
    <name evidence="1" type="ORF">LCGC14_2616320</name>
</gene>
<reference evidence="1" key="1">
    <citation type="journal article" date="2015" name="Nature">
        <title>Complex archaea that bridge the gap between prokaryotes and eukaryotes.</title>
        <authorList>
            <person name="Spang A."/>
            <person name="Saw J.H."/>
            <person name="Jorgensen S.L."/>
            <person name="Zaremba-Niedzwiedzka K."/>
            <person name="Martijn J."/>
            <person name="Lind A.E."/>
            <person name="van Eijk R."/>
            <person name="Schleper C."/>
            <person name="Guy L."/>
            <person name="Ettema T.J."/>
        </authorList>
    </citation>
    <scope>NUCLEOTIDE SEQUENCE</scope>
</reference>
<sequence>IGTAASDPRPSPTESLDAALTLVPEGFAIEDFMIWPGHPASLTILGTHKDGDKYWHNSSDGRWKGEAATPPLALCIAALKARDAA</sequence>
<comment type="caution">
    <text evidence="1">The sequence shown here is derived from an EMBL/GenBank/DDBJ whole genome shotgun (WGS) entry which is preliminary data.</text>
</comment>
<dbReference type="EMBL" id="LAZR01044532">
    <property type="protein sequence ID" value="KKL04415.1"/>
    <property type="molecule type" value="Genomic_DNA"/>
</dbReference>
<evidence type="ECO:0000313" key="1">
    <source>
        <dbReference type="EMBL" id="KKL04415.1"/>
    </source>
</evidence>
<feature type="non-terminal residue" evidence="1">
    <location>
        <position position="1"/>
    </location>
</feature>
<organism evidence="1">
    <name type="scientific">marine sediment metagenome</name>
    <dbReference type="NCBI Taxonomy" id="412755"/>
    <lineage>
        <taxon>unclassified sequences</taxon>
        <taxon>metagenomes</taxon>
        <taxon>ecological metagenomes</taxon>
    </lineage>
</organism>
<name>A0A0F9A4M5_9ZZZZ</name>
<dbReference type="AlphaFoldDB" id="A0A0F9A4M5"/>
<protein>
    <submittedName>
        <fullName evidence="1">Uncharacterized protein</fullName>
    </submittedName>
</protein>
<proteinExistence type="predicted"/>